<sequence>MPAWFQNQMQKAFLKKDRNQIKMLNQCWFFGSMSNVGVE</sequence>
<name>A0ABS2RDI3_9BACI</name>
<dbReference type="InterPro" id="IPR047764">
    <property type="entry name" value="CmpA"/>
</dbReference>
<accession>A0ABS2RDI3</accession>
<gene>
    <name evidence="1" type="ORF">JOC94_004746</name>
</gene>
<keyword evidence="2" id="KW-1185">Reference proteome</keyword>
<dbReference type="NCBIfam" id="NF033225">
    <property type="entry name" value="spore_CmpA"/>
    <property type="match status" value="1"/>
</dbReference>
<reference evidence="1 2" key="1">
    <citation type="submission" date="2021-01" db="EMBL/GenBank/DDBJ databases">
        <title>Genomic Encyclopedia of Type Strains, Phase IV (KMG-IV): sequencing the most valuable type-strain genomes for metagenomic binning, comparative biology and taxonomic classification.</title>
        <authorList>
            <person name="Goeker M."/>
        </authorList>
    </citation>
    <scope>NUCLEOTIDE SEQUENCE [LARGE SCALE GENOMIC DNA]</scope>
    <source>
        <strain evidence="1 2">DSM 105453</strain>
    </source>
</reference>
<evidence type="ECO:0000313" key="2">
    <source>
        <dbReference type="Proteomes" id="UP000823485"/>
    </source>
</evidence>
<evidence type="ECO:0000313" key="1">
    <source>
        <dbReference type="EMBL" id="MBM7717715.1"/>
    </source>
</evidence>
<evidence type="ECO:0008006" key="3">
    <source>
        <dbReference type="Google" id="ProtNLM"/>
    </source>
</evidence>
<dbReference type="Proteomes" id="UP000823485">
    <property type="component" value="Unassembled WGS sequence"/>
</dbReference>
<organism evidence="1 2">
    <name type="scientific">Siminovitchia thermophila</name>
    <dbReference type="NCBI Taxonomy" id="1245522"/>
    <lineage>
        <taxon>Bacteria</taxon>
        <taxon>Bacillati</taxon>
        <taxon>Bacillota</taxon>
        <taxon>Bacilli</taxon>
        <taxon>Bacillales</taxon>
        <taxon>Bacillaceae</taxon>
        <taxon>Siminovitchia</taxon>
    </lineage>
</organism>
<dbReference type="EMBL" id="JAFBFH010000076">
    <property type="protein sequence ID" value="MBM7717715.1"/>
    <property type="molecule type" value="Genomic_DNA"/>
</dbReference>
<dbReference type="RefSeq" id="WP_205180427.1">
    <property type="nucleotide sequence ID" value="NZ_JAFBFH010000076.1"/>
</dbReference>
<dbReference type="Pfam" id="PF26301">
    <property type="entry name" value="spore_CmpA"/>
    <property type="match status" value="1"/>
</dbReference>
<protein>
    <recommendedName>
        <fullName evidence="3">Cortex morphogenetic protein CmpA</fullName>
    </recommendedName>
</protein>
<comment type="caution">
    <text evidence="1">The sequence shown here is derived from an EMBL/GenBank/DDBJ whole genome shotgun (WGS) entry which is preliminary data.</text>
</comment>
<proteinExistence type="predicted"/>